<organism evidence="2 3">
    <name type="scientific">Euphydryas editha</name>
    <name type="common">Edith's checkerspot</name>
    <dbReference type="NCBI Taxonomy" id="104508"/>
    <lineage>
        <taxon>Eukaryota</taxon>
        <taxon>Metazoa</taxon>
        <taxon>Ecdysozoa</taxon>
        <taxon>Arthropoda</taxon>
        <taxon>Hexapoda</taxon>
        <taxon>Insecta</taxon>
        <taxon>Pterygota</taxon>
        <taxon>Neoptera</taxon>
        <taxon>Endopterygota</taxon>
        <taxon>Lepidoptera</taxon>
        <taxon>Glossata</taxon>
        <taxon>Ditrysia</taxon>
        <taxon>Papilionoidea</taxon>
        <taxon>Nymphalidae</taxon>
        <taxon>Nymphalinae</taxon>
        <taxon>Euphydryas</taxon>
    </lineage>
</organism>
<gene>
    <name evidence="2" type="ORF">EEDITHA_LOCUS19420</name>
</gene>
<protein>
    <submittedName>
        <fullName evidence="2">Uncharacterized protein</fullName>
    </submittedName>
</protein>
<keyword evidence="1" id="KW-1133">Transmembrane helix</keyword>
<reference evidence="2" key="1">
    <citation type="submission" date="2022-03" db="EMBL/GenBank/DDBJ databases">
        <authorList>
            <person name="Tunstrom K."/>
        </authorList>
    </citation>
    <scope>NUCLEOTIDE SEQUENCE</scope>
</reference>
<dbReference type="EMBL" id="CAKOGL010000027">
    <property type="protein sequence ID" value="CAH2105114.1"/>
    <property type="molecule type" value="Genomic_DNA"/>
</dbReference>
<comment type="caution">
    <text evidence="2">The sequence shown here is derived from an EMBL/GenBank/DDBJ whole genome shotgun (WGS) entry which is preliminary data.</text>
</comment>
<sequence>MSVRYPNNTNFILDVTNVPSQSHRPYLEYPSHSSQNNSEYVYVNKAFNGSLNSVTSNRLYDPPTTVIREQYWACSKWSFAQRTLALAVGVLIGTVVGLVVLLVLRREDNNIPSLLNSPFSTN</sequence>
<accession>A0AAU9V5T8</accession>
<dbReference type="AlphaFoldDB" id="A0AAU9V5T8"/>
<evidence type="ECO:0000313" key="3">
    <source>
        <dbReference type="Proteomes" id="UP001153954"/>
    </source>
</evidence>
<evidence type="ECO:0000256" key="1">
    <source>
        <dbReference type="SAM" id="Phobius"/>
    </source>
</evidence>
<keyword evidence="1" id="KW-0472">Membrane</keyword>
<evidence type="ECO:0000313" key="2">
    <source>
        <dbReference type="EMBL" id="CAH2105114.1"/>
    </source>
</evidence>
<name>A0AAU9V5T8_EUPED</name>
<feature type="transmembrane region" description="Helical" evidence="1">
    <location>
        <begin position="84"/>
        <end position="104"/>
    </location>
</feature>
<keyword evidence="3" id="KW-1185">Reference proteome</keyword>
<proteinExistence type="predicted"/>
<keyword evidence="1" id="KW-0812">Transmembrane</keyword>
<dbReference type="Proteomes" id="UP001153954">
    <property type="component" value="Unassembled WGS sequence"/>
</dbReference>